<protein>
    <recommendedName>
        <fullName evidence="3">BTB domain-containing protein</fullName>
    </recommendedName>
</protein>
<dbReference type="Gene3D" id="3.30.710.10">
    <property type="entry name" value="Potassium Channel Kv1.1, Chain A"/>
    <property type="match status" value="1"/>
</dbReference>
<dbReference type="AlphaFoldDB" id="A0A4Y2C5Y1"/>
<dbReference type="Proteomes" id="UP000499080">
    <property type="component" value="Unassembled WGS sequence"/>
</dbReference>
<dbReference type="OrthoDB" id="6420138at2759"/>
<keyword evidence="2" id="KW-1185">Reference proteome</keyword>
<evidence type="ECO:0008006" key="3">
    <source>
        <dbReference type="Google" id="ProtNLM"/>
    </source>
</evidence>
<reference evidence="1 2" key="1">
    <citation type="journal article" date="2019" name="Sci. Rep.">
        <title>Orb-weaving spider Araneus ventricosus genome elucidates the spidroin gene catalogue.</title>
        <authorList>
            <person name="Kono N."/>
            <person name="Nakamura H."/>
            <person name="Ohtoshi R."/>
            <person name="Moran D.A.P."/>
            <person name="Shinohara A."/>
            <person name="Yoshida Y."/>
            <person name="Fujiwara M."/>
            <person name="Mori M."/>
            <person name="Tomita M."/>
            <person name="Arakawa K."/>
        </authorList>
    </citation>
    <scope>NUCLEOTIDE SEQUENCE [LARGE SCALE GENOMIC DNA]</scope>
</reference>
<dbReference type="InterPro" id="IPR011333">
    <property type="entry name" value="SKP1/BTB/POZ_sf"/>
</dbReference>
<comment type="caution">
    <text evidence="1">The sequence shown here is derived from an EMBL/GenBank/DDBJ whole genome shotgun (WGS) entry which is preliminary data.</text>
</comment>
<gene>
    <name evidence="1" type="ORF">AVEN_162861_1</name>
</gene>
<organism evidence="1 2">
    <name type="scientific">Araneus ventricosus</name>
    <name type="common">Orbweaver spider</name>
    <name type="synonym">Epeira ventricosa</name>
    <dbReference type="NCBI Taxonomy" id="182803"/>
    <lineage>
        <taxon>Eukaryota</taxon>
        <taxon>Metazoa</taxon>
        <taxon>Ecdysozoa</taxon>
        <taxon>Arthropoda</taxon>
        <taxon>Chelicerata</taxon>
        <taxon>Arachnida</taxon>
        <taxon>Araneae</taxon>
        <taxon>Araneomorphae</taxon>
        <taxon>Entelegynae</taxon>
        <taxon>Araneoidea</taxon>
        <taxon>Araneidae</taxon>
        <taxon>Araneus</taxon>
    </lineage>
</organism>
<dbReference type="SUPFAM" id="SSF54695">
    <property type="entry name" value="POZ domain"/>
    <property type="match status" value="1"/>
</dbReference>
<name>A0A4Y2C5Y1_ARAVE</name>
<sequence>MVLTGPETTNFVVDSALDISVDDFYNATVKLISKESHEHWDLHFSVSVFPDGVYRHHRGWVEVFLKETVHSEALKHEDDILTCTVSIIDVEGNSRFPQSFTELTYDGIHIKYLERFFILNRADELLSDGVLTLRCDISYTCTWGYLLYYPRSLSDRKTTTDKEKPKPKTNIAEMNMFYESMPNVTFFKDGKSLRVFDLTLDILTLPPFHELRKPFGVYEISGFNMSSVIGEPNLKPNEDRNFVLDDVWMLDIGPDRFLMSLKSDWGSRLLEVSPFIKSRIHAAMKEEREKRIILPNVDIQTFKKAFCYLRHGEVVFSDFSELVSVHEMALSYGMKDLQRDCLEELKGSFHLCRRIGDLFGITGYYTVECKRRLQHLGLRQLGIFSDIGEERRHGKAVFSDFSELVSVHEMALSYGMKDLQRDCLEELKRSFHLCRRIGDLFGITGYYTAECKRRLQHLGLCQLGIFSDIGEERRWGSSDSRFWPDFECYV</sequence>
<accession>A0A4Y2C5Y1</accession>
<dbReference type="EMBL" id="BGPR01000151">
    <property type="protein sequence ID" value="GBL99870.1"/>
    <property type="molecule type" value="Genomic_DNA"/>
</dbReference>
<evidence type="ECO:0000313" key="1">
    <source>
        <dbReference type="EMBL" id="GBL99870.1"/>
    </source>
</evidence>
<proteinExistence type="predicted"/>
<evidence type="ECO:0000313" key="2">
    <source>
        <dbReference type="Proteomes" id="UP000499080"/>
    </source>
</evidence>